<reference evidence="2" key="1">
    <citation type="journal article" date="2016" name="Nature">
        <title>Genome evolution in the allotetraploid frog Xenopus laevis.</title>
        <authorList>
            <person name="Session A.M."/>
            <person name="Uno Y."/>
            <person name="Kwon T."/>
            <person name="Chapman J.A."/>
            <person name="Toyoda A."/>
            <person name="Takahashi S."/>
            <person name="Fukui A."/>
            <person name="Hikosaka A."/>
            <person name="Suzuki A."/>
            <person name="Kondo M."/>
            <person name="van Heeringen S.J."/>
            <person name="Quigley I."/>
            <person name="Heinz S."/>
            <person name="Ogino H."/>
            <person name="Ochi H."/>
            <person name="Hellsten U."/>
            <person name="Lyons J.B."/>
            <person name="Simakov O."/>
            <person name="Putnam N."/>
            <person name="Stites J."/>
            <person name="Kuroki Y."/>
            <person name="Tanaka T."/>
            <person name="Michiue T."/>
            <person name="Watanabe M."/>
            <person name="Bogdanovic O."/>
            <person name="Lister R."/>
            <person name="Georgiou G."/>
            <person name="Paranjpe S.S."/>
            <person name="van Kruijsbergen I."/>
            <person name="Shu S."/>
            <person name="Carlson J."/>
            <person name="Kinoshita T."/>
            <person name="Ohta Y."/>
            <person name="Mawaribuchi S."/>
            <person name="Jenkins J."/>
            <person name="Grimwood J."/>
            <person name="Schmutz J."/>
            <person name="Mitros T."/>
            <person name="Mozaffari S.V."/>
            <person name="Suzuki Y."/>
            <person name="Haramoto Y."/>
            <person name="Yamamoto T.S."/>
            <person name="Takagi C."/>
            <person name="Heald R."/>
            <person name="Miller K."/>
            <person name="Haudenschild C."/>
            <person name="Kitzman J."/>
            <person name="Nakayama T."/>
            <person name="Izutsu Y."/>
            <person name="Robert J."/>
            <person name="Fortriede J."/>
            <person name="Burns K."/>
            <person name="Lotay V."/>
            <person name="Karimi K."/>
            <person name="Yasuoka Y."/>
            <person name="Dichmann D.S."/>
            <person name="Flajnik M.F."/>
            <person name="Houston D.W."/>
            <person name="Shendure J."/>
            <person name="DuPasquier L."/>
            <person name="Vize P.D."/>
            <person name="Zorn A.M."/>
            <person name="Ito M."/>
            <person name="Marcotte E.M."/>
            <person name="Wallingford J.B."/>
            <person name="Ito Y."/>
            <person name="Asashima M."/>
            <person name="Ueno N."/>
            <person name="Matsuda Y."/>
            <person name="Veenstra G.J."/>
            <person name="Fujiyama A."/>
            <person name="Harland R.M."/>
            <person name="Taira M."/>
            <person name="Rokhsar D.S."/>
        </authorList>
    </citation>
    <scope>NUCLEOTIDE SEQUENCE [LARGE SCALE GENOMIC DNA]</scope>
    <source>
        <strain evidence="2">J</strain>
    </source>
</reference>
<evidence type="ECO:0000313" key="1">
    <source>
        <dbReference type="EMBL" id="OCT82853.1"/>
    </source>
</evidence>
<dbReference type="Proteomes" id="UP000694892">
    <property type="component" value="Chromosome 4S"/>
</dbReference>
<dbReference type="AlphaFoldDB" id="A0A974CZP9"/>
<proteinExistence type="predicted"/>
<sequence length="92" mass="10466">MKKSWDGSMHGLAIHANIYCNINKIFFLSAQSRLFHKCTFCSCSKFVYNNEYNGSAAGVYLHVAAQLGELSDRSPERMTFQLLSILYVSPFF</sequence>
<protein>
    <submittedName>
        <fullName evidence="1">Uncharacterized protein</fullName>
    </submittedName>
</protein>
<name>A0A974CZP9_XENLA</name>
<accession>A0A974CZP9</accession>
<evidence type="ECO:0000313" key="2">
    <source>
        <dbReference type="Proteomes" id="UP000694892"/>
    </source>
</evidence>
<dbReference type="EMBL" id="CM004473">
    <property type="protein sequence ID" value="OCT82853.1"/>
    <property type="molecule type" value="Genomic_DNA"/>
</dbReference>
<gene>
    <name evidence="1" type="ORF">XELAEV_18025389mg</name>
</gene>
<organism evidence="1 2">
    <name type="scientific">Xenopus laevis</name>
    <name type="common">African clawed frog</name>
    <dbReference type="NCBI Taxonomy" id="8355"/>
    <lineage>
        <taxon>Eukaryota</taxon>
        <taxon>Metazoa</taxon>
        <taxon>Chordata</taxon>
        <taxon>Craniata</taxon>
        <taxon>Vertebrata</taxon>
        <taxon>Euteleostomi</taxon>
        <taxon>Amphibia</taxon>
        <taxon>Batrachia</taxon>
        <taxon>Anura</taxon>
        <taxon>Pipoidea</taxon>
        <taxon>Pipidae</taxon>
        <taxon>Xenopodinae</taxon>
        <taxon>Xenopus</taxon>
        <taxon>Xenopus</taxon>
    </lineage>
</organism>